<dbReference type="InterPro" id="IPR000795">
    <property type="entry name" value="T_Tr_GTP-bd_dom"/>
</dbReference>
<dbReference type="PROSITE" id="PS51722">
    <property type="entry name" value="G_TR_2"/>
    <property type="match status" value="1"/>
</dbReference>
<dbReference type="GO" id="GO:0046677">
    <property type="term" value="P:response to antibiotic"/>
    <property type="evidence" value="ECO:0007669"/>
    <property type="project" value="UniProtKB-KW"/>
</dbReference>
<comment type="caution">
    <text evidence="6">The sequence shown here is derived from an EMBL/GenBank/DDBJ whole genome shotgun (WGS) entry which is preliminary data.</text>
</comment>
<evidence type="ECO:0000256" key="3">
    <source>
        <dbReference type="ARBA" id="ARBA00023134"/>
    </source>
</evidence>
<organism evidence="6 7">
    <name type="scientific">Lachnoclostridium phocaeense</name>
    <dbReference type="NCBI Taxonomy" id="1871021"/>
    <lineage>
        <taxon>Bacteria</taxon>
        <taxon>Bacillati</taxon>
        <taxon>Bacillota</taxon>
        <taxon>Clostridia</taxon>
        <taxon>Lachnospirales</taxon>
        <taxon>Lachnospiraceae</taxon>
    </lineage>
</organism>
<evidence type="ECO:0000256" key="1">
    <source>
        <dbReference type="ARBA" id="ARBA00022741"/>
    </source>
</evidence>
<dbReference type="SMART" id="SM00889">
    <property type="entry name" value="EFG_IV"/>
    <property type="match status" value="1"/>
</dbReference>
<dbReference type="InterPro" id="IPR041095">
    <property type="entry name" value="EFG_II"/>
</dbReference>
<dbReference type="InterPro" id="IPR000640">
    <property type="entry name" value="EFG_V-like"/>
</dbReference>
<dbReference type="Pfam" id="PF03764">
    <property type="entry name" value="EFG_IV"/>
    <property type="match status" value="1"/>
</dbReference>
<dbReference type="InterPro" id="IPR020568">
    <property type="entry name" value="Ribosomal_Su5_D2-typ_SF"/>
</dbReference>
<dbReference type="InterPro" id="IPR035650">
    <property type="entry name" value="Tet_C"/>
</dbReference>
<reference evidence="6" key="1">
    <citation type="journal article" date="2021" name="PeerJ">
        <title>Extensive microbial diversity within the chicken gut microbiome revealed by metagenomics and culture.</title>
        <authorList>
            <person name="Gilroy R."/>
            <person name="Ravi A."/>
            <person name="Getino M."/>
            <person name="Pursley I."/>
            <person name="Horton D.L."/>
            <person name="Alikhan N.F."/>
            <person name="Baker D."/>
            <person name="Gharbi K."/>
            <person name="Hall N."/>
            <person name="Watson M."/>
            <person name="Adriaenssens E.M."/>
            <person name="Foster-Nyarko E."/>
            <person name="Jarju S."/>
            <person name="Secka A."/>
            <person name="Antonio M."/>
            <person name="Oren A."/>
            <person name="Chaudhuri R.R."/>
            <person name="La Ragione R."/>
            <person name="Hildebrand F."/>
            <person name="Pallen M.J."/>
        </authorList>
    </citation>
    <scope>NUCLEOTIDE SEQUENCE</scope>
    <source>
        <strain evidence="6">ChiSjej5B23-16112</strain>
    </source>
</reference>
<feature type="domain" description="Tr-type G" evidence="5">
    <location>
        <begin position="17"/>
        <end position="241"/>
    </location>
</feature>
<dbReference type="SUPFAM" id="SSF52540">
    <property type="entry name" value="P-loop containing nucleoside triphosphate hydrolases"/>
    <property type="match status" value="1"/>
</dbReference>
<dbReference type="SUPFAM" id="SSF54211">
    <property type="entry name" value="Ribosomal protein S5 domain 2-like"/>
    <property type="match status" value="1"/>
</dbReference>
<dbReference type="NCBIfam" id="TIGR00231">
    <property type="entry name" value="small_GTP"/>
    <property type="match status" value="1"/>
</dbReference>
<keyword evidence="1" id="KW-0547">Nucleotide-binding</keyword>
<evidence type="ECO:0000313" key="6">
    <source>
        <dbReference type="EMBL" id="HJF93341.1"/>
    </source>
</evidence>
<dbReference type="Pfam" id="PF14492">
    <property type="entry name" value="EFG_III"/>
    <property type="match status" value="1"/>
</dbReference>
<proteinExistence type="predicted"/>
<dbReference type="InterPro" id="IPR005517">
    <property type="entry name" value="Transl_elong_EFG/EF2_IV"/>
</dbReference>
<dbReference type="InterPro" id="IPR027417">
    <property type="entry name" value="P-loop_NTPase"/>
</dbReference>
<gene>
    <name evidence="6" type="ORF">K8V82_00925</name>
</gene>
<keyword evidence="2" id="KW-0648">Protein biosynthesis</keyword>
<evidence type="ECO:0000259" key="5">
    <source>
        <dbReference type="PROSITE" id="PS51722"/>
    </source>
</evidence>
<reference evidence="6" key="2">
    <citation type="submission" date="2021-09" db="EMBL/GenBank/DDBJ databases">
        <authorList>
            <person name="Gilroy R."/>
        </authorList>
    </citation>
    <scope>NUCLEOTIDE SEQUENCE</scope>
    <source>
        <strain evidence="6">ChiSjej5B23-16112</strain>
    </source>
</reference>
<dbReference type="Gene3D" id="3.30.70.870">
    <property type="entry name" value="Elongation Factor G (Translational Gtpase), domain 3"/>
    <property type="match status" value="1"/>
</dbReference>
<dbReference type="Gene3D" id="3.40.50.300">
    <property type="entry name" value="P-loop containing nucleotide triphosphate hydrolases"/>
    <property type="match status" value="1"/>
</dbReference>
<dbReference type="Gene3D" id="3.30.70.240">
    <property type="match status" value="1"/>
</dbReference>
<dbReference type="GO" id="GO:0006412">
    <property type="term" value="P:translation"/>
    <property type="evidence" value="ECO:0007669"/>
    <property type="project" value="UniProtKB-KW"/>
</dbReference>
<dbReference type="GO" id="GO:0003924">
    <property type="term" value="F:GTPase activity"/>
    <property type="evidence" value="ECO:0007669"/>
    <property type="project" value="InterPro"/>
</dbReference>
<dbReference type="GO" id="GO:0005525">
    <property type="term" value="F:GTP binding"/>
    <property type="evidence" value="ECO:0007669"/>
    <property type="project" value="UniProtKB-KW"/>
</dbReference>
<dbReference type="Gene3D" id="2.40.30.10">
    <property type="entry name" value="Translation factors"/>
    <property type="match status" value="1"/>
</dbReference>
<dbReference type="Gene3D" id="3.30.230.10">
    <property type="match status" value="1"/>
</dbReference>
<dbReference type="PRINTS" id="PR00315">
    <property type="entry name" value="ELONGATNFCT"/>
</dbReference>
<keyword evidence="4" id="KW-0046">Antibiotic resistance</keyword>
<dbReference type="PRINTS" id="PR01037">
    <property type="entry name" value="TCRTETOQM"/>
</dbReference>
<dbReference type="AlphaFoldDB" id="A0A921LCX9"/>
<dbReference type="Pfam" id="PF00009">
    <property type="entry name" value="GTP_EFTU"/>
    <property type="match status" value="1"/>
</dbReference>
<dbReference type="EMBL" id="DYVY01000021">
    <property type="protein sequence ID" value="HJF93341.1"/>
    <property type="molecule type" value="Genomic_DNA"/>
</dbReference>
<dbReference type="Pfam" id="PF00679">
    <property type="entry name" value="EFG_C"/>
    <property type="match status" value="1"/>
</dbReference>
<dbReference type="InterPro" id="IPR005225">
    <property type="entry name" value="Small_GTP-bd"/>
</dbReference>
<keyword evidence="3" id="KW-0342">GTP-binding</keyword>
<sequence>MENTSENIEKNAEMQTAGHLCVGLVAHVDAGKTTLAEGILYTTGQIRRLGRVDHRDAFLDTDQMEKDRGITIFSKQAETVIGDKKVTLLDTPGHVDFSAEMERTLQVLDYAVLVISGADGVQGHVETLWHLLERYHIPVFLFVNKMDQEGTDEEKLMEELKKRLSDECEDFSDPEEFDERMALHDEELLEHFLEGKAPDRGSIRRLIRERRIFPCFFGSALKMEGVEAFLEGLGMYMEYPGCQSAFGARVYKITRDASGQRLTHLKVTGGCLRVKMNMDAYMADPGEEGAAGQRVTGQKVDQIRIYAGNSFQTVQEAGAGMVCAVTGLEGTYSGQGMGCETASVLPVLEPVLTYRMQPSGACDVHGLYLKLKTLEEEIPELHIVWREETKEIHTQIMGEVQIDVLKSLIRERFGAEVSFDEGSIVYKETIEDSVEGVGHFEPLRHYAEVHLLLEPGERGSGLEFDVSCSRDMLDVNWQRLILTHLEEKQHRGVLTGAQITDMKITLIAGRAHQKHTEGGDFRQATYRAVRQGLMKARSVLLEPWYEYRIEVPQEMIGRAMNDVQRMNGRFDAPLVEEETAVLTGSAPVATMQGYMREVLSYTGGRGRFSCRLQGYEPCHNPEEVISAFLYDPEADLDNPSSSVFCSHGAGFVVPWYQVEDYMHVEGMETGEEEPQEEILTGIEERKRRIHSEVIDEEELKAIFAQTYGNAGQKRTGWKRTVRTQDSTYKAKGTPKKQGREYLLVDGYNIIFAWEDLKELAKDNIEAARNKLMDVLCDYQGYRRMTLILVFDAYKVPGNPGEVQKYHNIHVVYTREAETADQYIEKAVHDMAREHQVTVATSDGMEQIIIMGQGARRISARDLLTEIHEARKELRALHLDPAPKMKRYLLEDVSPEVLKELKKKE</sequence>
<dbReference type="InterPro" id="IPR010298">
    <property type="entry name" value="YacP-like"/>
</dbReference>
<accession>A0A921LCX9</accession>
<evidence type="ECO:0000256" key="2">
    <source>
        <dbReference type="ARBA" id="ARBA00022917"/>
    </source>
</evidence>
<dbReference type="InterPro" id="IPR009000">
    <property type="entry name" value="Transl_B-barrel_sf"/>
</dbReference>
<name>A0A921LCX9_9FIRM</name>
<dbReference type="SUPFAM" id="SSF54980">
    <property type="entry name" value="EF-G C-terminal domain-like"/>
    <property type="match status" value="2"/>
</dbReference>
<dbReference type="CDD" id="cd10912">
    <property type="entry name" value="PIN_YacP-like"/>
    <property type="match status" value="1"/>
</dbReference>
<dbReference type="SUPFAM" id="SSF50447">
    <property type="entry name" value="Translation proteins"/>
    <property type="match status" value="1"/>
</dbReference>
<dbReference type="Pfam" id="PF05991">
    <property type="entry name" value="NYN_YacP"/>
    <property type="match status" value="1"/>
</dbReference>
<protein>
    <submittedName>
        <fullName evidence="6">TetM/TetW/TetO/TetS family tetracycline resistance ribosomal protection protein</fullName>
    </submittedName>
</protein>
<dbReference type="Proteomes" id="UP000769156">
    <property type="component" value="Unassembled WGS sequence"/>
</dbReference>
<dbReference type="PANTHER" id="PTHR43261">
    <property type="entry name" value="TRANSLATION ELONGATION FACTOR G-RELATED"/>
    <property type="match status" value="1"/>
</dbReference>
<dbReference type="SMART" id="SM00838">
    <property type="entry name" value="EFG_C"/>
    <property type="match status" value="1"/>
</dbReference>
<evidence type="ECO:0000256" key="4">
    <source>
        <dbReference type="ARBA" id="ARBA00023251"/>
    </source>
</evidence>
<dbReference type="PANTHER" id="PTHR43261:SF1">
    <property type="entry name" value="RIBOSOME-RELEASING FACTOR 2, MITOCHONDRIAL"/>
    <property type="match status" value="1"/>
</dbReference>
<dbReference type="InterPro" id="IPR035647">
    <property type="entry name" value="EFG_III/V"/>
</dbReference>
<dbReference type="GO" id="GO:0032790">
    <property type="term" value="P:ribosome disassembly"/>
    <property type="evidence" value="ECO:0007669"/>
    <property type="project" value="TreeGrafter"/>
</dbReference>
<dbReference type="InterPro" id="IPR014721">
    <property type="entry name" value="Ribsml_uS5_D2-typ_fold_subgr"/>
</dbReference>
<dbReference type="CDD" id="cd03711">
    <property type="entry name" value="Tet_C"/>
    <property type="match status" value="1"/>
</dbReference>
<evidence type="ECO:0000313" key="7">
    <source>
        <dbReference type="Proteomes" id="UP000769156"/>
    </source>
</evidence>